<dbReference type="PIRSF" id="PIRSF017082">
    <property type="entry name" value="YflP"/>
    <property type="match status" value="1"/>
</dbReference>
<dbReference type="AlphaFoldDB" id="A0A1H8L7S5"/>
<dbReference type="OrthoDB" id="8970543at2"/>
<evidence type="ECO:0000256" key="2">
    <source>
        <dbReference type="SAM" id="SignalP"/>
    </source>
</evidence>
<keyword evidence="4" id="KW-1185">Reference proteome</keyword>
<dbReference type="Proteomes" id="UP000183002">
    <property type="component" value="Unassembled WGS sequence"/>
</dbReference>
<evidence type="ECO:0000313" key="3">
    <source>
        <dbReference type="EMBL" id="SEO01161.1"/>
    </source>
</evidence>
<keyword evidence="3" id="KW-0675">Receptor</keyword>
<sequence>MKSTLRRHLILGLTTTLLAGPLAFAPAVAQQFPDKPITMIVAWPAGGAHDTVGRLVAEYLSKELGQPVVVNNLPGAAGTTGVRQAAAAEPDGYTIGVMGLHVVAQTYMNASATPFATLAPLAVIERSPAAISVRTDSGIDSLQAFVNKAKSDAAAIINSDDGPGGFANISSLLIQKAIGTTFATIPYQGYAPAVAAIASGETNTTTVPTAQMIGLSNSGDVRILAVAGDVRHPRAPDTPTFTESGFPFVFQDFVGLFTPQGVPEDRVARLEQAVLSAVANPEFLATAQSAGFIIAPDGREGFAAFLDRQDNAVYPILEESGLVIVNQK</sequence>
<dbReference type="InterPro" id="IPR042100">
    <property type="entry name" value="Bug_dom1"/>
</dbReference>
<dbReference type="PANTHER" id="PTHR42928:SF5">
    <property type="entry name" value="BLR1237 PROTEIN"/>
    <property type="match status" value="1"/>
</dbReference>
<keyword evidence="2" id="KW-0732">Signal</keyword>
<gene>
    <name evidence="3" type="ORF">SAMN05216227_103918</name>
</gene>
<feature type="signal peptide" evidence="2">
    <location>
        <begin position="1"/>
        <end position="19"/>
    </location>
</feature>
<organism evidence="3 4">
    <name type="scientific">Pseudorhodobacter antarcticus</name>
    <dbReference type="NCBI Taxonomy" id="1077947"/>
    <lineage>
        <taxon>Bacteria</taxon>
        <taxon>Pseudomonadati</taxon>
        <taxon>Pseudomonadota</taxon>
        <taxon>Alphaproteobacteria</taxon>
        <taxon>Rhodobacterales</taxon>
        <taxon>Paracoccaceae</taxon>
        <taxon>Pseudorhodobacter</taxon>
    </lineage>
</organism>
<reference evidence="3 4" key="1">
    <citation type="submission" date="2016-10" db="EMBL/GenBank/DDBJ databases">
        <authorList>
            <person name="de Groot N.N."/>
        </authorList>
    </citation>
    <scope>NUCLEOTIDE SEQUENCE [LARGE SCALE GENOMIC DNA]</scope>
    <source>
        <strain evidence="3 4">CGMCC 1.10836</strain>
    </source>
</reference>
<dbReference type="Pfam" id="PF03401">
    <property type="entry name" value="TctC"/>
    <property type="match status" value="1"/>
</dbReference>
<dbReference type="InterPro" id="IPR005064">
    <property type="entry name" value="BUG"/>
</dbReference>
<dbReference type="SUPFAM" id="SSF53850">
    <property type="entry name" value="Periplasmic binding protein-like II"/>
    <property type="match status" value="1"/>
</dbReference>
<evidence type="ECO:0000256" key="1">
    <source>
        <dbReference type="ARBA" id="ARBA00006987"/>
    </source>
</evidence>
<dbReference type="PANTHER" id="PTHR42928">
    <property type="entry name" value="TRICARBOXYLATE-BINDING PROTEIN"/>
    <property type="match status" value="1"/>
</dbReference>
<accession>A0A1H8L7S5</accession>
<dbReference type="CDD" id="cd07012">
    <property type="entry name" value="PBP2_Bug_TTT"/>
    <property type="match status" value="1"/>
</dbReference>
<dbReference type="RefSeq" id="WP_050521249.1">
    <property type="nucleotide sequence ID" value="NZ_FOCO01000039.1"/>
</dbReference>
<dbReference type="STRING" id="1077947.SAMN05216227_103918"/>
<comment type="similarity">
    <text evidence="1">Belongs to the UPF0065 (bug) family.</text>
</comment>
<dbReference type="Gene3D" id="3.40.190.150">
    <property type="entry name" value="Bordetella uptake gene, domain 1"/>
    <property type="match status" value="1"/>
</dbReference>
<protein>
    <submittedName>
        <fullName evidence="3">Tripartite-type tricarboxylate transporter, receptor component TctC</fullName>
    </submittedName>
</protein>
<feature type="chain" id="PRO_5010183841" evidence="2">
    <location>
        <begin position="20"/>
        <end position="328"/>
    </location>
</feature>
<name>A0A1H8L7S5_9RHOB</name>
<dbReference type="Gene3D" id="3.40.190.10">
    <property type="entry name" value="Periplasmic binding protein-like II"/>
    <property type="match status" value="1"/>
</dbReference>
<proteinExistence type="inferred from homology"/>
<dbReference type="EMBL" id="FOCO01000039">
    <property type="protein sequence ID" value="SEO01161.1"/>
    <property type="molecule type" value="Genomic_DNA"/>
</dbReference>
<evidence type="ECO:0000313" key="4">
    <source>
        <dbReference type="Proteomes" id="UP000183002"/>
    </source>
</evidence>